<sequence length="29" mass="3693">MDADGQEIIFSLDKWKGKKHRRRWRNHKR</sequence>
<gene>
    <name evidence="1" type="ORF">HUJ06_005328</name>
</gene>
<comment type="caution">
    <text evidence="1">The sequence shown here is derived from an EMBL/GenBank/DDBJ whole genome shotgun (WGS) entry which is preliminary data.</text>
</comment>
<evidence type="ECO:0000313" key="1">
    <source>
        <dbReference type="EMBL" id="DAD34688.1"/>
    </source>
</evidence>
<proteinExistence type="predicted"/>
<dbReference type="EMBL" id="DUZY01000004">
    <property type="protein sequence ID" value="DAD34688.1"/>
    <property type="molecule type" value="Genomic_DNA"/>
</dbReference>
<keyword evidence="2" id="KW-1185">Reference proteome</keyword>
<accession>A0A822YZR0</accession>
<reference evidence="1 2" key="1">
    <citation type="journal article" date="2020" name="Mol. Biol. Evol.">
        <title>Distinct Expression and Methylation Patterns for Genes with Different Fates following a Single Whole-Genome Duplication in Flowering Plants.</title>
        <authorList>
            <person name="Shi T."/>
            <person name="Rahmani R.S."/>
            <person name="Gugger P.F."/>
            <person name="Wang M."/>
            <person name="Li H."/>
            <person name="Zhang Y."/>
            <person name="Li Z."/>
            <person name="Wang Q."/>
            <person name="Van de Peer Y."/>
            <person name="Marchal K."/>
            <person name="Chen J."/>
        </authorList>
    </citation>
    <scope>NUCLEOTIDE SEQUENCE [LARGE SCALE GENOMIC DNA]</scope>
    <source>
        <tissue evidence="1">Leaf</tissue>
    </source>
</reference>
<name>A0A822YZR0_NELNU</name>
<dbReference type="AlphaFoldDB" id="A0A822YZR0"/>
<evidence type="ECO:0000313" key="2">
    <source>
        <dbReference type="Proteomes" id="UP000607653"/>
    </source>
</evidence>
<dbReference type="Proteomes" id="UP000607653">
    <property type="component" value="Unassembled WGS sequence"/>
</dbReference>
<organism evidence="1 2">
    <name type="scientific">Nelumbo nucifera</name>
    <name type="common">Sacred lotus</name>
    <dbReference type="NCBI Taxonomy" id="4432"/>
    <lineage>
        <taxon>Eukaryota</taxon>
        <taxon>Viridiplantae</taxon>
        <taxon>Streptophyta</taxon>
        <taxon>Embryophyta</taxon>
        <taxon>Tracheophyta</taxon>
        <taxon>Spermatophyta</taxon>
        <taxon>Magnoliopsida</taxon>
        <taxon>Proteales</taxon>
        <taxon>Nelumbonaceae</taxon>
        <taxon>Nelumbo</taxon>
    </lineage>
</organism>
<protein>
    <submittedName>
        <fullName evidence="1">Uncharacterized protein</fullName>
    </submittedName>
</protein>